<name>A0A8J5ZYJ5_GALPY</name>
<accession>A0A8J5ZYJ5</accession>
<dbReference type="EMBL" id="JAGFMF010012064">
    <property type="protein sequence ID" value="KAG8508185.1"/>
    <property type="molecule type" value="Genomic_DNA"/>
</dbReference>
<keyword evidence="2" id="KW-1185">Reference proteome</keyword>
<gene>
    <name evidence="1" type="ORF">J0S82_009589</name>
</gene>
<evidence type="ECO:0000313" key="1">
    <source>
        <dbReference type="EMBL" id="KAG8508185.1"/>
    </source>
</evidence>
<dbReference type="AlphaFoldDB" id="A0A8J5ZYJ5"/>
<dbReference type="SUPFAM" id="SSF55347">
    <property type="entry name" value="Glyceraldehyde-3-phosphate dehydrogenase-like, C-terminal domain"/>
    <property type="match status" value="1"/>
</dbReference>
<protein>
    <submittedName>
        <fullName evidence="1">Uncharacterized protein</fullName>
    </submittedName>
</protein>
<comment type="caution">
    <text evidence="1">The sequence shown here is derived from an EMBL/GenBank/DDBJ whole genome shotgun (WGS) entry which is preliminary data.</text>
</comment>
<organism evidence="1 2">
    <name type="scientific">Galemys pyrenaicus</name>
    <name type="common">Iberian desman</name>
    <name type="synonym">Pyrenean desman</name>
    <dbReference type="NCBI Taxonomy" id="202257"/>
    <lineage>
        <taxon>Eukaryota</taxon>
        <taxon>Metazoa</taxon>
        <taxon>Chordata</taxon>
        <taxon>Craniata</taxon>
        <taxon>Vertebrata</taxon>
        <taxon>Euteleostomi</taxon>
        <taxon>Mammalia</taxon>
        <taxon>Eutheria</taxon>
        <taxon>Laurasiatheria</taxon>
        <taxon>Eulipotyphla</taxon>
        <taxon>Talpidae</taxon>
        <taxon>Galemys</taxon>
    </lineage>
</organism>
<dbReference type="Proteomes" id="UP000700334">
    <property type="component" value="Unassembled WGS sequence"/>
</dbReference>
<evidence type="ECO:0000313" key="2">
    <source>
        <dbReference type="Proteomes" id="UP000700334"/>
    </source>
</evidence>
<sequence>MWYENSIMNMSTTLSVMRYCCWPYHTTSCTSPFLLCPQISEGYYPYRPVYPHWILLDSDLVSYLAYQPVPVSRDKKPSKTHVCLATASAFPNKSCTRICDFGAWELFLHATFHPGSHKALGTRVGIKFFWIGGETRSGEVTSRCSAPVKKVTHDNSGIMESFMTTDHAITSIQKTMNNPSGKQ</sequence>
<dbReference type="Gene3D" id="3.30.360.10">
    <property type="entry name" value="Dihydrodipicolinate Reductase, domain 2"/>
    <property type="match status" value="1"/>
</dbReference>
<proteinExistence type="predicted"/>
<reference evidence="1" key="1">
    <citation type="journal article" date="2021" name="Evol. Appl.">
        <title>The genome of the Pyrenean desman and the effects of bottlenecks and inbreeding on the genomic landscape of an endangered species.</title>
        <authorList>
            <person name="Escoda L."/>
            <person name="Castresana J."/>
        </authorList>
    </citation>
    <scope>NUCLEOTIDE SEQUENCE</scope>
    <source>
        <strain evidence="1">IBE-C5619</strain>
    </source>
</reference>